<sequence>MQGHDPRRFGVSDVYLYCDERCDANMCMNESECIEDFATDTAICRCRYPNVQSGPNCENDINQNSSVSFHGGFLKYELPKDALLDQTVLSFQTDQEHALILFVHDHNNNFMQVRLPRYPLHLGEYKRYVKSKTLAISFQLHLSEEVNLTLSLNNGDIVSSCTVRAHAGSEFGNMRQRSRVAMLQITIEHSELSSTLTVNDSACSIHAPRKLAEHPVQKFINVFTALFHRFSSDIVIIPVGLNSPADPKPFQFVFVGGVERESHSTGPNIVARQFLHAMHSFNVYKKSLLLEFCKRKQSEAVQMDRCCSVRSISVLCQIFWDVCEAFVLVGRWSTCAIQLTDTDQVILVGNDPVPICFMPVTVYPTSSELVRSGCEMGCSSLDCNNGGHCSVAWRAGEKVSCDCSRTSYAGPHCTVVSSSDEGLILASNAYFTFDVGRFLSRYILAPQKLTQTLQFAFSPTAPSMAHQLIASVLFSDDRFVSLLVSMPSDSVLDEVFRLFEVVLNRNGSVNVGIVDDTKRTVVRTFAGNFSDGHRHFFVARFGAHQATTVTVCHHLFNTNL</sequence>
<reference evidence="5" key="2">
    <citation type="submission" date="2019-09" db="UniProtKB">
        <authorList>
            <consortium name="WormBaseParasite"/>
        </authorList>
    </citation>
    <scope>IDENTIFICATION</scope>
</reference>
<gene>
    <name evidence="3" type="ORF">HPBE_LOCUS12998</name>
</gene>
<dbReference type="Gene3D" id="2.60.120.200">
    <property type="match status" value="1"/>
</dbReference>
<feature type="disulfide bond" evidence="1">
    <location>
        <begin position="27"/>
        <end position="44"/>
    </location>
</feature>
<evidence type="ECO:0000259" key="2">
    <source>
        <dbReference type="PROSITE" id="PS50026"/>
    </source>
</evidence>
<accession>A0A183FWX7</accession>
<reference evidence="3 4" key="1">
    <citation type="submission" date="2018-11" db="EMBL/GenBank/DDBJ databases">
        <authorList>
            <consortium name="Pathogen Informatics"/>
        </authorList>
    </citation>
    <scope>NUCLEOTIDE SEQUENCE [LARGE SCALE GENOMIC DNA]</scope>
</reference>
<dbReference type="WBParaSite" id="HPBE_0001299701-mRNA-1">
    <property type="protein sequence ID" value="HPBE_0001299701-mRNA-1"/>
    <property type="gene ID" value="HPBE_0001299701"/>
</dbReference>
<dbReference type="PROSITE" id="PS50026">
    <property type="entry name" value="EGF_3"/>
    <property type="match status" value="2"/>
</dbReference>
<proteinExistence type="predicted"/>
<evidence type="ECO:0000256" key="1">
    <source>
        <dbReference type="PROSITE-ProRule" id="PRU00076"/>
    </source>
</evidence>
<feature type="domain" description="EGF-like" evidence="2">
    <location>
        <begin position="375"/>
        <end position="414"/>
    </location>
</feature>
<protein>
    <submittedName>
        <fullName evidence="5">EGF-like domain-containing protein</fullName>
    </submittedName>
</protein>
<dbReference type="EMBL" id="UZAH01027728">
    <property type="protein sequence ID" value="VDO94491.1"/>
    <property type="molecule type" value="Genomic_DNA"/>
</dbReference>
<keyword evidence="1" id="KW-0245">EGF-like domain</keyword>
<evidence type="ECO:0000313" key="4">
    <source>
        <dbReference type="Proteomes" id="UP000050761"/>
    </source>
</evidence>
<accession>A0A3P7Z360</accession>
<dbReference type="Proteomes" id="UP000050761">
    <property type="component" value="Unassembled WGS sequence"/>
</dbReference>
<keyword evidence="4" id="KW-1185">Reference proteome</keyword>
<evidence type="ECO:0000313" key="5">
    <source>
        <dbReference type="WBParaSite" id="HPBE_0001299701-mRNA-1"/>
    </source>
</evidence>
<organism evidence="4 5">
    <name type="scientific">Heligmosomoides polygyrus</name>
    <name type="common">Parasitic roundworm</name>
    <dbReference type="NCBI Taxonomy" id="6339"/>
    <lineage>
        <taxon>Eukaryota</taxon>
        <taxon>Metazoa</taxon>
        <taxon>Ecdysozoa</taxon>
        <taxon>Nematoda</taxon>
        <taxon>Chromadorea</taxon>
        <taxon>Rhabditida</taxon>
        <taxon>Rhabditina</taxon>
        <taxon>Rhabditomorpha</taxon>
        <taxon>Strongyloidea</taxon>
        <taxon>Heligmosomidae</taxon>
        <taxon>Heligmosomoides</taxon>
    </lineage>
</organism>
<evidence type="ECO:0000313" key="3">
    <source>
        <dbReference type="EMBL" id="VDO94491.1"/>
    </source>
</evidence>
<dbReference type="AlphaFoldDB" id="A0A183FWX7"/>
<name>A0A183FWX7_HELPZ</name>
<feature type="domain" description="EGF-like" evidence="2">
    <location>
        <begin position="19"/>
        <end position="58"/>
    </location>
</feature>
<dbReference type="Gene3D" id="2.10.25.10">
    <property type="entry name" value="Laminin"/>
    <property type="match status" value="1"/>
</dbReference>
<dbReference type="InterPro" id="IPR000742">
    <property type="entry name" value="EGF"/>
</dbReference>
<comment type="caution">
    <text evidence="1">Lacks conserved residue(s) required for the propagation of feature annotation.</text>
</comment>
<keyword evidence="1" id="KW-1015">Disulfide bond</keyword>
<dbReference type="OrthoDB" id="5832292at2759"/>